<keyword evidence="1" id="KW-0472">Membrane</keyword>
<feature type="transmembrane region" description="Helical" evidence="1">
    <location>
        <begin position="58"/>
        <end position="77"/>
    </location>
</feature>
<dbReference type="AlphaFoldDB" id="A0A1G7WMW1"/>
<dbReference type="OrthoDB" id="1524472at2"/>
<gene>
    <name evidence="3" type="ORF">SAMN04488027_1069</name>
</gene>
<keyword evidence="1" id="KW-0812">Transmembrane</keyword>
<dbReference type="EMBL" id="FNCW01000006">
    <property type="protein sequence ID" value="SDG73282.1"/>
    <property type="molecule type" value="Genomic_DNA"/>
</dbReference>
<dbReference type="RefSeq" id="WP_093367924.1">
    <property type="nucleotide sequence ID" value="NZ_FNCW01000006.1"/>
</dbReference>
<dbReference type="PANTHER" id="PTHR34473">
    <property type="entry name" value="UPF0699 TRANSMEMBRANE PROTEIN YDBS"/>
    <property type="match status" value="1"/>
</dbReference>
<accession>A0A1G7WMW1</accession>
<dbReference type="Proteomes" id="UP000199296">
    <property type="component" value="Unassembled WGS sequence"/>
</dbReference>
<dbReference type="Pfam" id="PF03703">
    <property type="entry name" value="bPH_2"/>
    <property type="match status" value="1"/>
</dbReference>
<evidence type="ECO:0000313" key="4">
    <source>
        <dbReference type="Proteomes" id="UP000199296"/>
    </source>
</evidence>
<dbReference type="STRING" id="470826.SAMN04488027_1069"/>
<evidence type="ECO:0000259" key="2">
    <source>
        <dbReference type="Pfam" id="PF03703"/>
    </source>
</evidence>
<keyword evidence="1" id="KW-1133">Transmembrane helix</keyword>
<reference evidence="3 4" key="1">
    <citation type="submission" date="2016-10" db="EMBL/GenBank/DDBJ databases">
        <authorList>
            <person name="de Groot N.N."/>
        </authorList>
    </citation>
    <scope>NUCLEOTIDE SEQUENCE [LARGE SCALE GENOMIC DNA]</scope>
    <source>
        <strain evidence="3 4">DSM 19803</strain>
    </source>
</reference>
<dbReference type="InterPro" id="IPR005182">
    <property type="entry name" value="YdbS-like_PH"/>
</dbReference>
<dbReference type="PANTHER" id="PTHR34473:SF2">
    <property type="entry name" value="UPF0699 TRANSMEMBRANE PROTEIN YDBT"/>
    <property type="match status" value="1"/>
</dbReference>
<feature type="domain" description="YdbS-like PH" evidence="2">
    <location>
        <begin position="88"/>
        <end position="160"/>
    </location>
</feature>
<sequence length="173" mass="19722">MNFQNLDINTSELPDFKSVDLEAIQKRYKKLIWLNELLVFIILFSIPTASLFFEGIPLWIPVTVLIILSIIFILRSIEIEKGFPLKKFGVREHDMIYQSGFFHYTETVVPYNRIQHVEIKQGPLSRLFSLFSLRLFTAGASSGDLIIDGLEKSTAEKLKAKVLDKTGVVDGTN</sequence>
<keyword evidence="4" id="KW-1185">Reference proteome</keyword>
<proteinExistence type="predicted"/>
<protein>
    <recommendedName>
        <fullName evidence="2">YdbS-like PH domain-containing protein</fullName>
    </recommendedName>
</protein>
<organism evidence="3 4">
    <name type="scientific">Psychroflexus sediminis</name>
    <dbReference type="NCBI Taxonomy" id="470826"/>
    <lineage>
        <taxon>Bacteria</taxon>
        <taxon>Pseudomonadati</taxon>
        <taxon>Bacteroidota</taxon>
        <taxon>Flavobacteriia</taxon>
        <taxon>Flavobacteriales</taxon>
        <taxon>Flavobacteriaceae</taxon>
        <taxon>Psychroflexus</taxon>
    </lineage>
</organism>
<feature type="transmembrane region" description="Helical" evidence="1">
    <location>
        <begin position="31"/>
        <end position="52"/>
    </location>
</feature>
<name>A0A1G7WMW1_9FLAO</name>
<evidence type="ECO:0000256" key="1">
    <source>
        <dbReference type="SAM" id="Phobius"/>
    </source>
</evidence>
<evidence type="ECO:0000313" key="3">
    <source>
        <dbReference type="EMBL" id="SDG73282.1"/>
    </source>
</evidence>